<dbReference type="Pfam" id="PF03061">
    <property type="entry name" value="4HBT"/>
    <property type="match status" value="1"/>
</dbReference>
<proteinExistence type="predicted"/>
<name>A0A0F9TL18_9ZZZZ</name>
<dbReference type="InterPro" id="IPR029069">
    <property type="entry name" value="HotDog_dom_sf"/>
</dbReference>
<dbReference type="InterPro" id="IPR040170">
    <property type="entry name" value="Cytosol_ACT"/>
</dbReference>
<dbReference type="PROSITE" id="PS51770">
    <property type="entry name" value="HOTDOG_ACOT"/>
    <property type="match status" value="1"/>
</dbReference>
<dbReference type="PANTHER" id="PTHR11049">
    <property type="entry name" value="ACYL COENZYME A THIOESTER HYDROLASE"/>
    <property type="match status" value="1"/>
</dbReference>
<dbReference type="PANTHER" id="PTHR11049:SF5">
    <property type="entry name" value="ACYL-COA THIOESTER HYDROLASE YCIA"/>
    <property type="match status" value="1"/>
</dbReference>
<protein>
    <recommendedName>
        <fullName evidence="2">HotDog ACOT-type domain-containing protein</fullName>
    </recommendedName>
</protein>
<dbReference type="SUPFAM" id="SSF54637">
    <property type="entry name" value="Thioesterase/thiol ester dehydrase-isomerase"/>
    <property type="match status" value="1"/>
</dbReference>
<keyword evidence="1" id="KW-0378">Hydrolase</keyword>
<gene>
    <name evidence="3" type="ORF">LCGC14_0716560</name>
</gene>
<organism evidence="3">
    <name type="scientific">marine sediment metagenome</name>
    <dbReference type="NCBI Taxonomy" id="412755"/>
    <lineage>
        <taxon>unclassified sequences</taxon>
        <taxon>metagenomes</taxon>
        <taxon>ecological metagenomes</taxon>
    </lineage>
</organism>
<comment type="caution">
    <text evidence="3">The sequence shown here is derived from an EMBL/GenBank/DDBJ whole genome shotgun (WGS) entry which is preliminary data.</text>
</comment>
<dbReference type="GO" id="GO:0009062">
    <property type="term" value="P:fatty acid catabolic process"/>
    <property type="evidence" value="ECO:0007669"/>
    <property type="project" value="TreeGrafter"/>
</dbReference>
<reference evidence="3" key="1">
    <citation type="journal article" date="2015" name="Nature">
        <title>Complex archaea that bridge the gap between prokaryotes and eukaryotes.</title>
        <authorList>
            <person name="Spang A."/>
            <person name="Saw J.H."/>
            <person name="Jorgensen S.L."/>
            <person name="Zaremba-Niedzwiedzka K."/>
            <person name="Martijn J."/>
            <person name="Lind A.E."/>
            <person name="van Eijk R."/>
            <person name="Schleper C."/>
            <person name="Guy L."/>
            <person name="Ettema T.J."/>
        </authorList>
    </citation>
    <scope>NUCLEOTIDE SEQUENCE</scope>
</reference>
<evidence type="ECO:0000313" key="3">
    <source>
        <dbReference type="EMBL" id="KKN42103.1"/>
    </source>
</evidence>
<dbReference type="InterPro" id="IPR033120">
    <property type="entry name" value="HOTDOG_ACOT"/>
</dbReference>
<accession>A0A0F9TL18</accession>
<dbReference type="Gene3D" id="3.10.129.10">
    <property type="entry name" value="Hotdog Thioesterase"/>
    <property type="match status" value="1"/>
</dbReference>
<dbReference type="GO" id="GO:0006637">
    <property type="term" value="P:acyl-CoA metabolic process"/>
    <property type="evidence" value="ECO:0007669"/>
    <property type="project" value="TreeGrafter"/>
</dbReference>
<feature type="domain" description="HotDog ACOT-type" evidence="2">
    <location>
        <begin position="5"/>
        <end position="119"/>
    </location>
</feature>
<dbReference type="AlphaFoldDB" id="A0A0F9TL18"/>
<dbReference type="GO" id="GO:0005829">
    <property type="term" value="C:cytosol"/>
    <property type="evidence" value="ECO:0007669"/>
    <property type="project" value="TreeGrafter"/>
</dbReference>
<evidence type="ECO:0000256" key="1">
    <source>
        <dbReference type="ARBA" id="ARBA00022801"/>
    </source>
</evidence>
<dbReference type="GO" id="GO:0052816">
    <property type="term" value="F:long-chain fatty acyl-CoA hydrolase activity"/>
    <property type="evidence" value="ECO:0007669"/>
    <property type="project" value="TreeGrafter"/>
</dbReference>
<evidence type="ECO:0000259" key="2">
    <source>
        <dbReference type="PROSITE" id="PS51770"/>
    </source>
</evidence>
<dbReference type="EMBL" id="LAZR01001604">
    <property type="protein sequence ID" value="KKN42103.1"/>
    <property type="molecule type" value="Genomic_DNA"/>
</dbReference>
<dbReference type="CDD" id="cd03442">
    <property type="entry name" value="BFIT_BACH"/>
    <property type="match status" value="1"/>
</dbReference>
<dbReference type="InterPro" id="IPR006683">
    <property type="entry name" value="Thioestr_dom"/>
</dbReference>
<sequence>MELPTDKHAVLRIMARPSDVNISGDIFGGWLMSQCDIAAGIVARKIAGGRVVTVSVKEFQFLAPVLIADIVSIYATESRVGTTSVTVDIDVLVERLAENETQTLRVAQAQIVFVHIDENRQPKNINQQ</sequence>